<sequence length="179" mass="20169">MLRRPDISPIPNRTALRNYFRVFFCKNTPKLIALISLLVLVAYSSSSIDSPAIQNSKVAIMTESKVSATDTGITTEGFAFEVHGKVQGVFFRKYTKQKAHSLHLLGWVKNTPNGTVKGEVVLPAHKKDDTEALKEMRRWLQYVGSPKSRISGVNLTVLMTQDVDNIRKETNSMFEIRRS</sequence>
<evidence type="ECO:0000256" key="6">
    <source>
        <dbReference type="RuleBase" id="RU004168"/>
    </source>
</evidence>
<dbReference type="Pfam" id="PF00708">
    <property type="entry name" value="Acylphosphatase"/>
    <property type="match status" value="1"/>
</dbReference>
<dbReference type="PRINTS" id="PR00112">
    <property type="entry name" value="ACYLPHPHTASE"/>
</dbReference>
<organism evidence="8">
    <name type="scientific">Ditylum brightwellii</name>
    <dbReference type="NCBI Taxonomy" id="49249"/>
    <lineage>
        <taxon>Eukaryota</taxon>
        <taxon>Sar</taxon>
        <taxon>Stramenopiles</taxon>
        <taxon>Ochrophyta</taxon>
        <taxon>Bacillariophyta</taxon>
        <taxon>Mediophyceae</taxon>
        <taxon>Lithodesmiophycidae</taxon>
        <taxon>Lithodesmiales</taxon>
        <taxon>Lithodesmiaceae</taxon>
        <taxon>Ditylum</taxon>
    </lineage>
</organism>
<dbReference type="PROSITE" id="PS51160">
    <property type="entry name" value="ACYLPHOSPHATASE_3"/>
    <property type="match status" value="1"/>
</dbReference>
<keyword evidence="3 5" id="KW-0378">Hydrolase</keyword>
<dbReference type="EC" id="3.6.1.7" evidence="2 5"/>
<comment type="similarity">
    <text evidence="1 6">Belongs to the acylphosphatase family.</text>
</comment>
<protein>
    <recommendedName>
        <fullName evidence="2 5">acylphosphatase</fullName>
        <ecNumber evidence="2 5">3.6.1.7</ecNumber>
    </recommendedName>
</protein>
<reference evidence="8" key="1">
    <citation type="submission" date="2021-01" db="EMBL/GenBank/DDBJ databases">
        <authorList>
            <person name="Corre E."/>
            <person name="Pelletier E."/>
            <person name="Niang G."/>
            <person name="Scheremetjew M."/>
            <person name="Finn R."/>
            <person name="Kale V."/>
            <person name="Holt S."/>
            <person name="Cochrane G."/>
            <person name="Meng A."/>
            <person name="Brown T."/>
            <person name="Cohen L."/>
        </authorList>
    </citation>
    <scope>NUCLEOTIDE SEQUENCE</scope>
    <source>
        <strain evidence="8">GSO104</strain>
    </source>
</reference>
<dbReference type="EMBL" id="HBNS01021007">
    <property type="protein sequence ID" value="CAE4610597.1"/>
    <property type="molecule type" value="Transcribed_RNA"/>
</dbReference>
<evidence type="ECO:0000259" key="7">
    <source>
        <dbReference type="PROSITE" id="PS51160"/>
    </source>
</evidence>
<proteinExistence type="inferred from homology"/>
<dbReference type="InterPro" id="IPR001792">
    <property type="entry name" value="Acylphosphatase-like_dom"/>
</dbReference>
<comment type="catalytic activity">
    <reaction evidence="4 5">
        <text>an acyl phosphate + H2O = a carboxylate + phosphate + H(+)</text>
        <dbReference type="Rhea" id="RHEA:14965"/>
        <dbReference type="ChEBI" id="CHEBI:15377"/>
        <dbReference type="ChEBI" id="CHEBI:15378"/>
        <dbReference type="ChEBI" id="CHEBI:29067"/>
        <dbReference type="ChEBI" id="CHEBI:43474"/>
        <dbReference type="ChEBI" id="CHEBI:59918"/>
        <dbReference type="EC" id="3.6.1.7"/>
    </reaction>
</comment>
<dbReference type="InterPro" id="IPR020456">
    <property type="entry name" value="Acylphosphatase"/>
</dbReference>
<dbReference type="PANTHER" id="PTHR10029:SF3">
    <property type="entry name" value="ACYLPHOSPHATASE-RELATED"/>
    <property type="match status" value="1"/>
</dbReference>
<dbReference type="InterPro" id="IPR017968">
    <property type="entry name" value="Acylphosphatase_CS"/>
</dbReference>
<dbReference type="PANTHER" id="PTHR10029">
    <property type="entry name" value="ACYLPHOSPHATASE"/>
    <property type="match status" value="1"/>
</dbReference>
<gene>
    <name evidence="8" type="ORF">DBRI00130_LOCUS16659</name>
</gene>
<evidence type="ECO:0000256" key="4">
    <source>
        <dbReference type="ARBA" id="ARBA00047645"/>
    </source>
</evidence>
<accession>A0A6U3NJQ1</accession>
<feature type="active site" evidence="5">
    <location>
        <position position="92"/>
    </location>
</feature>
<evidence type="ECO:0000256" key="3">
    <source>
        <dbReference type="ARBA" id="ARBA00022801"/>
    </source>
</evidence>
<name>A0A6U3NJQ1_9STRA</name>
<evidence type="ECO:0000313" key="8">
    <source>
        <dbReference type="EMBL" id="CAE4610597.1"/>
    </source>
</evidence>
<evidence type="ECO:0000256" key="5">
    <source>
        <dbReference type="PROSITE-ProRule" id="PRU00520"/>
    </source>
</evidence>
<dbReference type="InterPro" id="IPR036046">
    <property type="entry name" value="Acylphosphatase-like_dom_sf"/>
</dbReference>
<dbReference type="GO" id="GO:0003998">
    <property type="term" value="F:acylphosphatase activity"/>
    <property type="evidence" value="ECO:0007669"/>
    <property type="project" value="UniProtKB-EC"/>
</dbReference>
<evidence type="ECO:0000256" key="1">
    <source>
        <dbReference type="ARBA" id="ARBA00005614"/>
    </source>
</evidence>
<feature type="domain" description="Acylphosphatase-like" evidence="7">
    <location>
        <begin position="77"/>
        <end position="178"/>
    </location>
</feature>
<feature type="active site" evidence="5">
    <location>
        <position position="110"/>
    </location>
</feature>
<dbReference type="AlphaFoldDB" id="A0A6U3NJQ1"/>
<dbReference type="SUPFAM" id="SSF54975">
    <property type="entry name" value="Acylphosphatase/BLUF domain-like"/>
    <property type="match status" value="1"/>
</dbReference>
<dbReference type="Gene3D" id="3.30.70.100">
    <property type="match status" value="1"/>
</dbReference>
<evidence type="ECO:0000256" key="2">
    <source>
        <dbReference type="ARBA" id="ARBA00012150"/>
    </source>
</evidence>
<dbReference type="PROSITE" id="PS00150">
    <property type="entry name" value="ACYLPHOSPHATASE_1"/>
    <property type="match status" value="1"/>
</dbReference>